<dbReference type="EMBL" id="ATMH01002525">
    <property type="protein sequence ID" value="EPY33027.1"/>
    <property type="molecule type" value="Genomic_DNA"/>
</dbReference>
<dbReference type="CDD" id="cd09122">
    <property type="entry name" value="PLDc_Tdp1_1"/>
    <property type="match status" value="1"/>
</dbReference>
<keyword evidence="13" id="KW-1185">Reference proteome</keyword>
<sequence>MSVPLWNNRVSHTDAGTGASGDCCVTLNDVLGCDTTKPEELWDHVLLGSYLLDITWLLRAVECLRQVGTSFVVVSGEKDSGTHLLKKQQDGTDKWVAQSEALKRVNPIVHAAKLQLKECSTFSVVEPRLPYPYGTHHSKFALCVNKNGLRVAIFTSNLVESDWRLKHQGIYCQDFPLKVGTQPRDSPRGHAFSSYLCQYLRQYGFCNATANYMDHAPLSFFGSAFLDRYDFTDAKVYLVASIPGVHDGIRSCPGDDDHAYFGLHRIAQVVKHCVPSMERAAPPILSWQYTSQGTLTDSFLEKVCAAMSGTRCATDHGKVSFPQVQVVYPTEDEVKQSIEGWRSGFSIPVRMRCWHTFLNTRLCRWGHRSTARSAPCRALVAHEGGESDETVASFLRPKGMPHMKTYAAVHPDRSGLFWLLLTSANLSQAAWGSPQGGGGRSTASPARLLIRSYELGVLYDYTSSIELSSVFSITPSAASKMAAALSVVDPELYEASLVSTHHESSVVRSASVRLPYDILHPTPYRSTSVLQMGGVLDAASREDVPWILDMPHSGTDALGVSFVDAVSAADSISPKDVLAHWSAVGRDTKLKRKRA</sequence>
<dbReference type="GO" id="GO:0006281">
    <property type="term" value="P:DNA repair"/>
    <property type="evidence" value="ECO:0007669"/>
    <property type="project" value="UniProtKB-KW"/>
</dbReference>
<dbReference type="GO" id="GO:0017005">
    <property type="term" value="F:3'-tyrosyl-DNA phosphodiesterase activity"/>
    <property type="evidence" value="ECO:0007669"/>
    <property type="project" value="TreeGrafter"/>
</dbReference>
<feature type="active site" description="Nucleophile" evidence="9">
    <location>
        <position position="137"/>
    </location>
</feature>
<evidence type="ECO:0000256" key="8">
    <source>
        <dbReference type="ARBA" id="ARBA00023242"/>
    </source>
</evidence>
<dbReference type="PANTHER" id="PTHR12415:SF0">
    <property type="entry name" value="TYROSYL-DNA PHOSPHODIESTERASE 1"/>
    <property type="match status" value="1"/>
</dbReference>
<dbReference type="GO" id="GO:0004527">
    <property type="term" value="F:exonuclease activity"/>
    <property type="evidence" value="ECO:0007669"/>
    <property type="project" value="UniProtKB-KW"/>
</dbReference>
<keyword evidence="5" id="KW-0378">Hydrolase</keyword>
<evidence type="ECO:0000256" key="9">
    <source>
        <dbReference type="PIRSR" id="PIRSR610347-1"/>
    </source>
</evidence>
<dbReference type="GO" id="GO:0003690">
    <property type="term" value="F:double-stranded DNA binding"/>
    <property type="evidence" value="ECO:0007669"/>
    <property type="project" value="TreeGrafter"/>
</dbReference>
<organism evidence="12 13">
    <name type="scientific">Strigomonas culicis</name>
    <dbReference type="NCBI Taxonomy" id="28005"/>
    <lineage>
        <taxon>Eukaryota</taxon>
        <taxon>Discoba</taxon>
        <taxon>Euglenozoa</taxon>
        <taxon>Kinetoplastea</taxon>
        <taxon>Metakinetoplastina</taxon>
        <taxon>Trypanosomatida</taxon>
        <taxon>Trypanosomatidae</taxon>
        <taxon>Strigomonadinae</taxon>
        <taxon>Strigomonas</taxon>
    </lineage>
</organism>
<dbReference type="Pfam" id="PF06087">
    <property type="entry name" value="Tyr-DNA_phospho"/>
    <property type="match status" value="1"/>
</dbReference>
<evidence type="ECO:0000256" key="5">
    <source>
        <dbReference type="ARBA" id="ARBA00022801"/>
    </source>
</evidence>
<feature type="site" description="Interaction with DNA" evidence="11">
    <location>
        <position position="427"/>
    </location>
</feature>
<dbReference type="AlphaFoldDB" id="S9UQ50"/>
<proteinExistence type="inferred from homology"/>
<evidence type="ECO:0000256" key="10">
    <source>
        <dbReference type="PIRSR" id="PIRSR610347-2"/>
    </source>
</evidence>
<protein>
    <submittedName>
        <fullName evidence="12">Tyrosyl-DNA phosphodiesterase 1</fullName>
    </submittedName>
</protein>
<comment type="caution">
    <text evidence="12">The sequence shown here is derived from an EMBL/GenBank/DDBJ whole genome shotgun (WGS) entry which is preliminary data.</text>
</comment>
<evidence type="ECO:0000256" key="3">
    <source>
        <dbReference type="ARBA" id="ARBA00022722"/>
    </source>
</evidence>
<evidence type="ECO:0000313" key="13">
    <source>
        <dbReference type="Proteomes" id="UP000015354"/>
    </source>
</evidence>
<name>S9UQ50_9TRYP</name>
<evidence type="ECO:0000256" key="2">
    <source>
        <dbReference type="ARBA" id="ARBA00010205"/>
    </source>
</evidence>
<comment type="subcellular location">
    <subcellularLocation>
        <location evidence="1">Nucleus</location>
    </subcellularLocation>
</comment>
<dbReference type="SUPFAM" id="SSF56024">
    <property type="entry name" value="Phospholipase D/nuclease"/>
    <property type="match status" value="2"/>
</dbReference>
<keyword evidence="6" id="KW-0269">Exonuclease</keyword>
<dbReference type="Proteomes" id="UP000015354">
    <property type="component" value="Unassembled WGS sequence"/>
</dbReference>
<dbReference type="Gene3D" id="3.30.870.10">
    <property type="entry name" value="Endonuclease Chain A"/>
    <property type="match status" value="2"/>
</dbReference>
<dbReference type="GO" id="GO:0005634">
    <property type="term" value="C:nucleus"/>
    <property type="evidence" value="ECO:0007669"/>
    <property type="project" value="UniProtKB-SubCell"/>
</dbReference>
<evidence type="ECO:0000256" key="7">
    <source>
        <dbReference type="ARBA" id="ARBA00023204"/>
    </source>
</evidence>
<feature type="binding site" evidence="10">
    <location>
        <position position="404"/>
    </location>
    <ligand>
        <name>substrate</name>
    </ligand>
</feature>
<feature type="binding site" evidence="10">
    <location>
        <position position="139"/>
    </location>
    <ligand>
        <name>substrate</name>
    </ligand>
</feature>
<gene>
    <name evidence="12" type="ORF">STCU_02525</name>
</gene>
<evidence type="ECO:0000256" key="11">
    <source>
        <dbReference type="PIRSR" id="PIRSR610347-3"/>
    </source>
</evidence>
<comment type="similarity">
    <text evidence="2">Belongs to the tyrosyl-DNA phosphodiesterase family.</text>
</comment>
<dbReference type="PANTHER" id="PTHR12415">
    <property type="entry name" value="TYROSYL-DNA PHOSPHODIESTERASE 1"/>
    <property type="match status" value="1"/>
</dbReference>
<evidence type="ECO:0000256" key="1">
    <source>
        <dbReference type="ARBA" id="ARBA00004123"/>
    </source>
</evidence>
<keyword evidence="3" id="KW-0540">Nuclease</keyword>
<evidence type="ECO:0000256" key="6">
    <source>
        <dbReference type="ARBA" id="ARBA00022839"/>
    </source>
</evidence>
<reference evidence="12 13" key="1">
    <citation type="journal article" date="2013" name="PLoS ONE">
        <title>Predicting the Proteins of Angomonas deanei, Strigomonas culicis and Their Respective Endosymbionts Reveals New Aspects of the Trypanosomatidae Family.</title>
        <authorList>
            <person name="Motta M.C."/>
            <person name="Martins A.C."/>
            <person name="de Souza S.S."/>
            <person name="Catta-Preta C.M."/>
            <person name="Silva R."/>
            <person name="Klein C.C."/>
            <person name="de Almeida L.G."/>
            <person name="de Lima Cunha O."/>
            <person name="Ciapina L.P."/>
            <person name="Brocchi M."/>
            <person name="Colabardini A.C."/>
            <person name="de Araujo Lima B."/>
            <person name="Machado C.R."/>
            <person name="de Almeida Soares C.M."/>
            <person name="Probst C.M."/>
            <person name="de Menezes C.B."/>
            <person name="Thompson C.E."/>
            <person name="Bartholomeu D.C."/>
            <person name="Gradia D.F."/>
            <person name="Pavoni D.P."/>
            <person name="Grisard E.C."/>
            <person name="Fantinatti-Garboggini F."/>
            <person name="Marchini F.K."/>
            <person name="Rodrigues-Luiz G.F."/>
            <person name="Wagner G."/>
            <person name="Goldman G.H."/>
            <person name="Fietto J.L."/>
            <person name="Elias M.C."/>
            <person name="Goldman M.H."/>
            <person name="Sagot M.F."/>
            <person name="Pereira M."/>
            <person name="Stoco P.H."/>
            <person name="de Mendonca-Neto R.P."/>
            <person name="Teixeira S.M."/>
            <person name="Maciel T.E."/>
            <person name="de Oliveira Mendes T.A."/>
            <person name="Urmenyi T.P."/>
            <person name="de Souza W."/>
            <person name="Schenkman S."/>
            <person name="de Vasconcelos A.T."/>
        </authorList>
    </citation>
    <scope>NUCLEOTIDE SEQUENCE [LARGE SCALE GENOMIC DNA]</scope>
</reference>
<evidence type="ECO:0000313" key="12">
    <source>
        <dbReference type="EMBL" id="EPY33027.1"/>
    </source>
</evidence>
<feature type="active site" description="Proton donor/acceptor" evidence="9">
    <location>
        <position position="402"/>
    </location>
</feature>
<dbReference type="CDD" id="cd09123">
    <property type="entry name" value="PLDc_Tdp1_2"/>
    <property type="match status" value="1"/>
</dbReference>
<keyword evidence="7" id="KW-0234">DNA repair</keyword>
<dbReference type="OrthoDB" id="47785at2759"/>
<accession>S9UQ50</accession>
<dbReference type="GO" id="GO:0003697">
    <property type="term" value="F:single-stranded DNA binding"/>
    <property type="evidence" value="ECO:0007669"/>
    <property type="project" value="TreeGrafter"/>
</dbReference>
<dbReference type="InterPro" id="IPR010347">
    <property type="entry name" value="Tdp1"/>
</dbReference>
<keyword evidence="8" id="KW-0539">Nucleus</keyword>
<evidence type="ECO:0000256" key="4">
    <source>
        <dbReference type="ARBA" id="ARBA00022763"/>
    </source>
</evidence>
<keyword evidence="4" id="KW-0227">DNA damage</keyword>